<keyword evidence="5" id="KW-0804">Transcription</keyword>
<dbReference type="FunFam" id="1.10.10.10:FF:000163">
    <property type="entry name" value="MarR family transcriptional regulator"/>
    <property type="match status" value="1"/>
</dbReference>
<accession>A0A120MK51</accession>
<dbReference type="GO" id="GO:0003700">
    <property type="term" value="F:DNA-binding transcription factor activity"/>
    <property type="evidence" value="ECO:0007669"/>
    <property type="project" value="InterPro"/>
</dbReference>
<evidence type="ECO:0000256" key="2">
    <source>
        <dbReference type="ARBA" id="ARBA00022490"/>
    </source>
</evidence>
<evidence type="ECO:0000313" key="12">
    <source>
        <dbReference type="Proteomes" id="UP000068026"/>
    </source>
</evidence>
<dbReference type="InterPro" id="IPR036388">
    <property type="entry name" value="WH-like_DNA-bd_sf"/>
</dbReference>
<dbReference type="EMBL" id="FQUA01000017">
    <property type="protein sequence ID" value="SHF10780.1"/>
    <property type="molecule type" value="Genomic_DNA"/>
</dbReference>
<evidence type="ECO:0000256" key="6">
    <source>
        <dbReference type="ARBA" id="ARBA00046337"/>
    </source>
</evidence>
<evidence type="ECO:0000256" key="3">
    <source>
        <dbReference type="ARBA" id="ARBA00023015"/>
    </source>
</evidence>
<dbReference type="PROSITE" id="PS50995">
    <property type="entry name" value="HTH_MARR_2"/>
    <property type="match status" value="1"/>
</dbReference>
<dbReference type="SMART" id="SM00347">
    <property type="entry name" value="HTH_MARR"/>
    <property type="match status" value="1"/>
</dbReference>
<dbReference type="EMBL" id="CP014223">
    <property type="protein sequence ID" value="AMJ40223.1"/>
    <property type="molecule type" value="Genomic_DNA"/>
</dbReference>
<dbReference type="Proteomes" id="UP000184204">
    <property type="component" value="Unassembled WGS sequence"/>
</dbReference>
<dbReference type="PANTHER" id="PTHR42756">
    <property type="entry name" value="TRANSCRIPTIONAL REGULATOR, MARR"/>
    <property type="match status" value="1"/>
</dbReference>
<evidence type="ECO:0000259" key="9">
    <source>
        <dbReference type="PROSITE" id="PS50995"/>
    </source>
</evidence>
<feature type="domain" description="HTH marR-type" evidence="9">
    <location>
        <begin position="11"/>
        <end position="141"/>
    </location>
</feature>
<evidence type="ECO:0000256" key="4">
    <source>
        <dbReference type="ARBA" id="ARBA00023125"/>
    </source>
</evidence>
<reference evidence="13" key="3">
    <citation type="submission" date="2016-11" db="EMBL/GenBank/DDBJ databases">
        <authorList>
            <person name="Jaros S."/>
            <person name="Januszkiewicz K."/>
            <person name="Wedrychowicz H."/>
        </authorList>
    </citation>
    <scope>NUCLEOTIDE SEQUENCE [LARGE SCALE GENOMIC DNA]</scope>
    <source>
        <strain evidence="13">DSM 1682</strain>
    </source>
</reference>
<dbReference type="SUPFAM" id="SSF46785">
    <property type="entry name" value="Winged helix' DNA-binding domain"/>
    <property type="match status" value="1"/>
</dbReference>
<dbReference type="GO" id="GO:0003677">
    <property type="term" value="F:DNA binding"/>
    <property type="evidence" value="ECO:0007669"/>
    <property type="project" value="UniProtKB-KW"/>
</dbReference>
<dbReference type="InterPro" id="IPR036390">
    <property type="entry name" value="WH_DNA-bd_sf"/>
</dbReference>
<reference evidence="12" key="2">
    <citation type="submission" date="2016-01" db="EMBL/GenBank/DDBJ databases">
        <authorList>
            <person name="Poehlein A."/>
            <person name="Schlien K."/>
            <person name="Gottschalk G."/>
            <person name="Buckel W."/>
            <person name="Daniel R."/>
        </authorList>
    </citation>
    <scope>NUCLEOTIDE SEQUENCE [LARGE SCALE GENOMIC DNA]</scope>
    <source>
        <strain evidence="12">X2</strain>
    </source>
</reference>
<keyword evidence="2" id="KW-0963">Cytoplasm</keyword>
<keyword evidence="4 11" id="KW-0238">DNA-binding</keyword>
<organism evidence="11 13">
    <name type="scientific">Anaerotignum propionicum DSM 1682</name>
    <dbReference type="NCBI Taxonomy" id="991789"/>
    <lineage>
        <taxon>Bacteria</taxon>
        <taxon>Bacillati</taxon>
        <taxon>Bacillota</taxon>
        <taxon>Clostridia</taxon>
        <taxon>Lachnospirales</taxon>
        <taxon>Anaerotignaceae</taxon>
        <taxon>Anaerotignum</taxon>
    </lineage>
</organism>
<comment type="similarity">
    <text evidence="6">Belongs to the SarZ family.</text>
</comment>
<dbReference type="Gene3D" id="1.10.10.10">
    <property type="entry name" value="Winged helix-like DNA-binding domain superfamily/Winged helix DNA-binding domain"/>
    <property type="match status" value="1"/>
</dbReference>
<comment type="subcellular location">
    <subcellularLocation>
        <location evidence="1">Cytoplasm</location>
    </subcellularLocation>
</comment>
<evidence type="ECO:0000313" key="10">
    <source>
        <dbReference type="EMBL" id="AMJ40223.1"/>
    </source>
</evidence>
<protein>
    <recommendedName>
        <fullName evidence="7">HTH-type transcriptional regulator SarZ</fullName>
    </recommendedName>
    <alternativeName>
        <fullName evidence="8">Staphylococcal accessory regulator Z</fullName>
    </alternativeName>
</protein>
<dbReference type="RefSeq" id="WP_066047741.1">
    <property type="nucleotide sequence ID" value="NZ_CP014223.1"/>
</dbReference>
<reference evidence="11" key="4">
    <citation type="submission" date="2016-11" db="EMBL/GenBank/DDBJ databases">
        <authorList>
            <person name="Varghese N."/>
            <person name="Submissions S."/>
        </authorList>
    </citation>
    <scope>NUCLEOTIDE SEQUENCE</scope>
    <source>
        <strain evidence="11">DSM 1682</strain>
    </source>
</reference>
<keyword evidence="12" id="KW-1185">Reference proteome</keyword>
<evidence type="ECO:0000256" key="5">
    <source>
        <dbReference type="ARBA" id="ARBA00023163"/>
    </source>
</evidence>
<evidence type="ECO:0000256" key="7">
    <source>
        <dbReference type="ARBA" id="ARBA00047188"/>
    </source>
</evidence>
<dbReference type="AlphaFoldDB" id="A0A120MK51"/>
<dbReference type="Pfam" id="PF22381">
    <property type="entry name" value="Staph_reg_Sar_Rot"/>
    <property type="match status" value="1"/>
</dbReference>
<evidence type="ECO:0000256" key="1">
    <source>
        <dbReference type="ARBA" id="ARBA00004496"/>
    </source>
</evidence>
<reference evidence="10 12" key="1">
    <citation type="journal article" date="2016" name="Genome Announc.">
        <title>Complete Genome Sequence of the Amino Acid-Fermenting Clostridium propionicum X2 (DSM 1682).</title>
        <authorList>
            <person name="Poehlein A."/>
            <person name="Schlien K."/>
            <person name="Chowdhury N.P."/>
            <person name="Gottschalk G."/>
            <person name="Buckel W."/>
            <person name="Daniel R."/>
        </authorList>
    </citation>
    <scope>NUCLEOTIDE SEQUENCE [LARGE SCALE GENOMIC DNA]</scope>
    <source>
        <strain evidence="10 12">X2</strain>
    </source>
</reference>
<proteinExistence type="inferred from homology"/>
<evidence type="ECO:0000313" key="13">
    <source>
        <dbReference type="Proteomes" id="UP000184204"/>
    </source>
</evidence>
<dbReference type="OrthoDB" id="9806864at2"/>
<evidence type="ECO:0000256" key="8">
    <source>
        <dbReference type="ARBA" id="ARBA00047207"/>
    </source>
</evidence>
<sequence>MNEEYDLLKLENQLCFPLYACSKEIIRRYKPYLDPLDLTYTQYITMMVMWEKSEITIKGLGKILYLDSGTLTPVLKKLETKGYISRERSQEDERNVFVTITEKGQKLKAAAAEIPIKLGACVKLLPEEFQQLQKLLHQVLSGLEINLP</sequence>
<dbReference type="GO" id="GO:0005737">
    <property type="term" value="C:cytoplasm"/>
    <property type="evidence" value="ECO:0007669"/>
    <property type="project" value="UniProtKB-SubCell"/>
</dbReference>
<gene>
    <name evidence="10" type="primary">ohrR_1</name>
    <name evidence="10" type="ORF">CPRO_06200</name>
    <name evidence="11" type="ORF">SAMN02745151_02816</name>
</gene>
<dbReference type="InterPro" id="IPR055166">
    <property type="entry name" value="Transc_reg_Sar_Rot_HTH"/>
</dbReference>
<dbReference type="PANTHER" id="PTHR42756:SF1">
    <property type="entry name" value="TRANSCRIPTIONAL REPRESSOR OF EMRAB OPERON"/>
    <property type="match status" value="1"/>
</dbReference>
<dbReference type="PRINTS" id="PR00598">
    <property type="entry name" value="HTHMARR"/>
</dbReference>
<dbReference type="KEGG" id="cpro:CPRO_06200"/>
<keyword evidence="3" id="KW-0805">Transcription regulation</keyword>
<dbReference type="Proteomes" id="UP000068026">
    <property type="component" value="Chromosome"/>
</dbReference>
<name>A0A120MK51_ANAPI</name>
<evidence type="ECO:0000313" key="11">
    <source>
        <dbReference type="EMBL" id="SHF10780.1"/>
    </source>
</evidence>
<dbReference type="InterPro" id="IPR000835">
    <property type="entry name" value="HTH_MarR-typ"/>
</dbReference>